<organism evidence="2 3">
    <name type="scientific">Coptis chinensis</name>
    <dbReference type="NCBI Taxonomy" id="261450"/>
    <lineage>
        <taxon>Eukaryota</taxon>
        <taxon>Viridiplantae</taxon>
        <taxon>Streptophyta</taxon>
        <taxon>Embryophyta</taxon>
        <taxon>Tracheophyta</taxon>
        <taxon>Spermatophyta</taxon>
        <taxon>Magnoliopsida</taxon>
        <taxon>Ranunculales</taxon>
        <taxon>Ranunculaceae</taxon>
        <taxon>Coptidoideae</taxon>
        <taxon>Coptis</taxon>
    </lineage>
</organism>
<evidence type="ECO:0000313" key="2">
    <source>
        <dbReference type="EMBL" id="KAF9587521.1"/>
    </source>
</evidence>
<name>A0A835GTX8_9MAGN</name>
<evidence type="ECO:0000313" key="3">
    <source>
        <dbReference type="Proteomes" id="UP000631114"/>
    </source>
</evidence>
<gene>
    <name evidence="2" type="ORF">IFM89_003558</name>
</gene>
<dbReference type="AlphaFoldDB" id="A0A835GTX8"/>
<feature type="compositionally biased region" description="Polar residues" evidence="1">
    <location>
        <begin position="111"/>
        <end position="130"/>
    </location>
</feature>
<feature type="compositionally biased region" description="Acidic residues" evidence="1">
    <location>
        <begin position="96"/>
        <end position="105"/>
    </location>
</feature>
<sequence>MANQTPLPPFELANETPVQWTLVQETYFTDQMGERVNARGDHRSACVFSEGRMGEMKRFICTQGCPEYKILGIIFGDTIATGHLQVSQDHDFNSSSDDEDDDCNDDLTRSVPATQVPSTGPMVGTSTHSTRTGEQDKNDGDPRHKCPKLPIPINVPHNQSSKASELSSAVKLMATDSQTRNELLKSTPLKIAWSF</sequence>
<dbReference type="EMBL" id="JADFTS010000009">
    <property type="protein sequence ID" value="KAF9587521.1"/>
    <property type="molecule type" value="Genomic_DNA"/>
</dbReference>
<dbReference type="Proteomes" id="UP000631114">
    <property type="component" value="Unassembled WGS sequence"/>
</dbReference>
<comment type="caution">
    <text evidence="2">The sequence shown here is derived from an EMBL/GenBank/DDBJ whole genome shotgun (WGS) entry which is preliminary data.</text>
</comment>
<reference evidence="2 3" key="1">
    <citation type="submission" date="2020-10" db="EMBL/GenBank/DDBJ databases">
        <title>The Coptis chinensis genome and diversification of protoberbering-type alkaloids.</title>
        <authorList>
            <person name="Wang B."/>
            <person name="Shu S."/>
            <person name="Song C."/>
            <person name="Liu Y."/>
        </authorList>
    </citation>
    <scope>NUCLEOTIDE SEQUENCE [LARGE SCALE GENOMIC DNA]</scope>
    <source>
        <strain evidence="2">HL-2020</strain>
        <tissue evidence="2">Leaf</tissue>
    </source>
</reference>
<keyword evidence="3" id="KW-1185">Reference proteome</keyword>
<accession>A0A835GTX8</accession>
<feature type="region of interest" description="Disordered" evidence="1">
    <location>
        <begin position="90"/>
        <end position="160"/>
    </location>
</feature>
<proteinExistence type="predicted"/>
<protein>
    <submittedName>
        <fullName evidence="2">Uncharacterized protein</fullName>
    </submittedName>
</protein>
<evidence type="ECO:0000256" key="1">
    <source>
        <dbReference type="SAM" id="MobiDB-lite"/>
    </source>
</evidence>
<feature type="compositionally biased region" description="Basic and acidic residues" evidence="1">
    <location>
        <begin position="131"/>
        <end position="144"/>
    </location>
</feature>